<reference evidence="3" key="1">
    <citation type="submission" date="2016-11" db="UniProtKB">
        <authorList>
            <consortium name="WormBaseParasite"/>
        </authorList>
    </citation>
    <scope>IDENTIFICATION</scope>
</reference>
<protein>
    <submittedName>
        <fullName evidence="3">Col_cuticle_N domain-containing protein</fullName>
    </submittedName>
</protein>
<keyword evidence="1" id="KW-0812">Transmembrane</keyword>
<evidence type="ECO:0000313" key="3">
    <source>
        <dbReference type="WBParaSite" id="Csp11.Scaffold629.g10388.t1"/>
    </source>
</evidence>
<dbReference type="AlphaFoldDB" id="A0A1I7TP61"/>
<proteinExistence type="predicted"/>
<name>A0A1I7TP61_9PELO</name>
<feature type="transmembrane region" description="Helical" evidence="1">
    <location>
        <begin position="80"/>
        <end position="108"/>
    </location>
</feature>
<evidence type="ECO:0000313" key="2">
    <source>
        <dbReference type="Proteomes" id="UP000095282"/>
    </source>
</evidence>
<accession>A0A1I7TP61</accession>
<evidence type="ECO:0000256" key="1">
    <source>
        <dbReference type="SAM" id="Phobius"/>
    </source>
</evidence>
<keyword evidence="1" id="KW-1133">Transmembrane helix</keyword>
<sequence length="109" mass="11951">MVSSESRECIVSPTNELRAAVSIIDDMNNYNQPPPHRSFDFDDEPQMVKLDLEANRVGTSGRPRGGSGRRELQPLSENTLNMFACLVAATIATLAIIGLVITFFVLALK</sequence>
<dbReference type="WBParaSite" id="Csp11.Scaffold629.g10388.t1">
    <property type="protein sequence ID" value="Csp11.Scaffold629.g10388.t1"/>
    <property type="gene ID" value="Csp11.Scaffold629.g10388"/>
</dbReference>
<keyword evidence="1" id="KW-0472">Membrane</keyword>
<organism evidence="2 3">
    <name type="scientific">Caenorhabditis tropicalis</name>
    <dbReference type="NCBI Taxonomy" id="1561998"/>
    <lineage>
        <taxon>Eukaryota</taxon>
        <taxon>Metazoa</taxon>
        <taxon>Ecdysozoa</taxon>
        <taxon>Nematoda</taxon>
        <taxon>Chromadorea</taxon>
        <taxon>Rhabditida</taxon>
        <taxon>Rhabditina</taxon>
        <taxon>Rhabditomorpha</taxon>
        <taxon>Rhabditoidea</taxon>
        <taxon>Rhabditidae</taxon>
        <taxon>Peloderinae</taxon>
        <taxon>Caenorhabditis</taxon>
    </lineage>
</organism>
<dbReference type="Proteomes" id="UP000095282">
    <property type="component" value="Unplaced"/>
</dbReference>
<dbReference type="eggNOG" id="ENOG502T3C1">
    <property type="taxonomic scope" value="Eukaryota"/>
</dbReference>
<keyword evidence="2" id="KW-1185">Reference proteome</keyword>